<keyword evidence="3" id="KW-1185">Reference proteome</keyword>
<evidence type="ECO:0000313" key="3">
    <source>
        <dbReference type="Proteomes" id="UP000735302"/>
    </source>
</evidence>
<reference evidence="2 3" key="1">
    <citation type="journal article" date="2021" name="Elife">
        <title>Chloroplast acquisition without the gene transfer in kleptoplastic sea slugs, Plakobranchus ocellatus.</title>
        <authorList>
            <person name="Maeda T."/>
            <person name="Takahashi S."/>
            <person name="Yoshida T."/>
            <person name="Shimamura S."/>
            <person name="Takaki Y."/>
            <person name="Nagai Y."/>
            <person name="Toyoda A."/>
            <person name="Suzuki Y."/>
            <person name="Arimoto A."/>
            <person name="Ishii H."/>
            <person name="Satoh N."/>
            <person name="Nishiyama T."/>
            <person name="Hasebe M."/>
            <person name="Maruyama T."/>
            <person name="Minagawa J."/>
            <person name="Obokata J."/>
            <person name="Shigenobu S."/>
        </authorList>
    </citation>
    <scope>NUCLEOTIDE SEQUENCE [LARGE SCALE GENOMIC DNA]</scope>
</reference>
<protein>
    <submittedName>
        <fullName evidence="2">Uncharacterized protein</fullName>
    </submittedName>
</protein>
<proteinExistence type="predicted"/>
<evidence type="ECO:0000256" key="1">
    <source>
        <dbReference type="SAM" id="MobiDB-lite"/>
    </source>
</evidence>
<name>A0AAV3Z1P0_9GAST</name>
<comment type="caution">
    <text evidence="2">The sequence shown here is derived from an EMBL/GenBank/DDBJ whole genome shotgun (WGS) entry which is preliminary data.</text>
</comment>
<dbReference type="AlphaFoldDB" id="A0AAV3Z1P0"/>
<dbReference type="Proteomes" id="UP000735302">
    <property type="component" value="Unassembled WGS sequence"/>
</dbReference>
<sequence length="98" mass="10151">MTTEITFSPPADWVRAESAGSLIQSKWPYSGTLMAPAKACCPFTLAGDGAKGIITSAVGLSGQDHGAASSPGSPENALSLREERHGSSSVFLQWENIG</sequence>
<accession>A0AAV3Z1P0</accession>
<feature type="region of interest" description="Disordered" evidence="1">
    <location>
        <begin position="61"/>
        <end position="87"/>
    </location>
</feature>
<gene>
    <name evidence="2" type="ORF">PoB_001448900</name>
</gene>
<evidence type="ECO:0000313" key="2">
    <source>
        <dbReference type="EMBL" id="GFN87983.1"/>
    </source>
</evidence>
<organism evidence="2 3">
    <name type="scientific">Plakobranchus ocellatus</name>
    <dbReference type="NCBI Taxonomy" id="259542"/>
    <lineage>
        <taxon>Eukaryota</taxon>
        <taxon>Metazoa</taxon>
        <taxon>Spiralia</taxon>
        <taxon>Lophotrochozoa</taxon>
        <taxon>Mollusca</taxon>
        <taxon>Gastropoda</taxon>
        <taxon>Heterobranchia</taxon>
        <taxon>Euthyneura</taxon>
        <taxon>Panpulmonata</taxon>
        <taxon>Sacoglossa</taxon>
        <taxon>Placobranchoidea</taxon>
        <taxon>Plakobranchidae</taxon>
        <taxon>Plakobranchus</taxon>
    </lineage>
</organism>
<dbReference type="EMBL" id="BLXT01001819">
    <property type="protein sequence ID" value="GFN87983.1"/>
    <property type="molecule type" value="Genomic_DNA"/>
</dbReference>